<dbReference type="NCBIfam" id="NF005720">
    <property type="entry name" value="PRK07538.1"/>
    <property type="match status" value="1"/>
</dbReference>
<dbReference type="Proteomes" id="UP000315759">
    <property type="component" value="Unassembled WGS sequence"/>
</dbReference>
<gene>
    <name evidence="4" type="ORF">D8S82_01310</name>
</gene>
<dbReference type="InterPro" id="IPR050493">
    <property type="entry name" value="FAD-dep_Monooxygenase_BioMet"/>
</dbReference>
<dbReference type="Gene3D" id="3.50.50.60">
    <property type="entry name" value="FAD/NAD(P)-binding domain"/>
    <property type="match status" value="1"/>
</dbReference>
<evidence type="ECO:0000313" key="4">
    <source>
        <dbReference type="EMBL" id="TQR88669.1"/>
    </source>
</evidence>
<dbReference type="AlphaFoldDB" id="A0A544W8X5"/>
<name>A0A544W8X5_9MYCO</name>
<organism evidence="4 5">
    <name type="scientific">Mycolicibacterium hodleri</name>
    <dbReference type="NCBI Taxonomy" id="49897"/>
    <lineage>
        <taxon>Bacteria</taxon>
        <taxon>Bacillati</taxon>
        <taxon>Actinomycetota</taxon>
        <taxon>Actinomycetes</taxon>
        <taxon>Mycobacteriales</taxon>
        <taxon>Mycobacteriaceae</taxon>
        <taxon>Mycolicibacterium</taxon>
    </lineage>
</organism>
<feature type="domain" description="FAD-binding" evidence="3">
    <location>
        <begin position="291"/>
        <end position="350"/>
    </location>
</feature>
<comment type="caution">
    <text evidence="4">The sequence shown here is derived from an EMBL/GenBank/DDBJ whole genome shotgun (WGS) entry which is preliminary data.</text>
</comment>
<dbReference type="PANTHER" id="PTHR13789:SF268">
    <property type="entry name" value="5-METHYLPHENAZINE-1-CARBOXYLATE 1-MONOOXYGENASE"/>
    <property type="match status" value="1"/>
</dbReference>
<evidence type="ECO:0000259" key="3">
    <source>
        <dbReference type="Pfam" id="PF01494"/>
    </source>
</evidence>
<dbReference type="GO" id="GO:0004497">
    <property type="term" value="F:monooxygenase activity"/>
    <property type="evidence" value="ECO:0007669"/>
    <property type="project" value="UniProtKB-KW"/>
</dbReference>
<evidence type="ECO:0000256" key="1">
    <source>
        <dbReference type="ARBA" id="ARBA00023002"/>
    </source>
</evidence>
<evidence type="ECO:0000313" key="5">
    <source>
        <dbReference type="Proteomes" id="UP000315759"/>
    </source>
</evidence>
<dbReference type="EMBL" id="VIFX01000001">
    <property type="protein sequence ID" value="TQR88669.1"/>
    <property type="molecule type" value="Genomic_DNA"/>
</dbReference>
<reference evidence="4 5" key="1">
    <citation type="submission" date="2018-10" db="EMBL/GenBank/DDBJ databases">
        <title>Draft genome of Mycobacterium hodleri strain B.</title>
        <authorList>
            <person name="Amande T.J."/>
            <person name="Mcgenity T.J."/>
        </authorList>
    </citation>
    <scope>NUCLEOTIDE SEQUENCE [LARGE SCALE GENOMIC DNA]</scope>
    <source>
        <strain evidence="4 5">B</strain>
    </source>
</reference>
<keyword evidence="5" id="KW-1185">Reference proteome</keyword>
<dbReference type="PANTHER" id="PTHR13789">
    <property type="entry name" value="MONOOXYGENASE"/>
    <property type="match status" value="1"/>
</dbReference>
<keyword evidence="1" id="KW-0560">Oxidoreductase</keyword>
<dbReference type="PRINTS" id="PR00420">
    <property type="entry name" value="RNGMNOXGNASE"/>
</dbReference>
<keyword evidence="2" id="KW-0503">Monooxygenase</keyword>
<dbReference type="SUPFAM" id="SSF51905">
    <property type="entry name" value="FAD/NAD(P)-binding domain"/>
    <property type="match status" value="1"/>
</dbReference>
<sequence length="381" mass="40279">MTDIRVLIAGAGIGGLAAALALHAHGIESIVVDRARELAPLGVGINLQPRAVAALDRLGLADEVARHAVAPRAIEFHDARGHLLFREARGVDGGYRWPQLSVHRGWLQALLLAAVRDRLGSDAVRTGHGLTGFEESSDGVLAHTADGTLAADLLVGADGIHSVVRAQLHPEGDPLLWSGMRMFRGATRTAPFLDGETMVVIAGGGVDVVAYPIGDGLVNWVVQVDEGTSGALRGDANWNAAAPPDTVVGHLGHLRVDWLDVEALVRGADAVFEYPMVDRDPLPWWSDPGGHGRITLLGDAAHPMYPAGANGGTQALVDAVVLAEEVRSDARHGLRTYESRRRTETADVVAASRQMLRDAADPARIAVATATYRRVTHADGS</sequence>
<dbReference type="InterPro" id="IPR002938">
    <property type="entry name" value="FAD-bd"/>
</dbReference>
<feature type="domain" description="FAD-binding" evidence="3">
    <location>
        <begin position="4"/>
        <end position="169"/>
    </location>
</feature>
<protein>
    <submittedName>
        <fullName evidence="4">Flavin-dependent oxidoreductase</fullName>
    </submittedName>
</protein>
<dbReference type="Gene3D" id="3.30.9.30">
    <property type="match status" value="1"/>
</dbReference>
<dbReference type="InterPro" id="IPR036188">
    <property type="entry name" value="FAD/NAD-bd_sf"/>
</dbReference>
<evidence type="ECO:0000256" key="2">
    <source>
        <dbReference type="ARBA" id="ARBA00023033"/>
    </source>
</evidence>
<accession>A0A544W8X5</accession>
<dbReference type="Pfam" id="PF01494">
    <property type="entry name" value="FAD_binding_3"/>
    <property type="match status" value="2"/>
</dbReference>
<dbReference type="GO" id="GO:0071949">
    <property type="term" value="F:FAD binding"/>
    <property type="evidence" value="ECO:0007669"/>
    <property type="project" value="InterPro"/>
</dbReference>
<dbReference type="SUPFAM" id="SSF54373">
    <property type="entry name" value="FAD-linked reductases, C-terminal domain"/>
    <property type="match status" value="1"/>
</dbReference>
<dbReference type="RefSeq" id="WP_142550075.1">
    <property type="nucleotide sequence ID" value="NZ_VIFX01000001.1"/>
</dbReference>
<proteinExistence type="predicted"/>